<dbReference type="SUPFAM" id="SSF160379">
    <property type="entry name" value="SP0830-like"/>
    <property type="match status" value="1"/>
</dbReference>
<dbReference type="Proteomes" id="UP000245670">
    <property type="component" value="Unassembled WGS sequence"/>
</dbReference>
<gene>
    <name evidence="1" type="ORF">DIS07_01160</name>
</gene>
<keyword evidence="2" id="KW-1185">Reference proteome</keyword>
<proteinExistence type="predicted"/>
<accession>A0A2U2JDP8</accession>
<dbReference type="Pfam" id="PF08002">
    <property type="entry name" value="DUF1697"/>
    <property type="match status" value="1"/>
</dbReference>
<dbReference type="EMBL" id="QFFG01000001">
    <property type="protein sequence ID" value="PWG06470.1"/>
    <property type="molecule type" value="Genomic_DNA"/>
</dbReference>
<dbReference type="AlphaFoldDB" id="A0A2U2JDP8"/>
<dbReference type="PANTHER" id="PTHR36439">
    <property type="entry name" value="BLL4334 PROTEIN"/>
    <property type="match status" value="1"/>
</dbReference>
<comment type="caution">
    <text evidence="1">The sequence shown here is derived from an EMBL/GenBank/DDBJ whole genome shotgun (WGS) entry which is preliminary data.</text>
</comment>
<protein>
    <submittedName>
        <fullName evidence="1">DUF1697 domain-containing protein</fullName>
    </submittedName>
</protein>
<sequence length="173" mass="19608">MKKYIVLLRGINVSGKNKLPMADLRSLLNDLGFQNVQTYIQSGNIILDADKSKSVICKKISQEILNRFGYTVPVIAKTIPEWKKAIENYPFSIENEKIVAFTFLDNIPTNTKIAIKNVGDDAYKIVDDLVYLYCPSTFAKTKLSNNLFEKKLKVTATTRNLRTTLKLLELAKT</sequence>
<evidence type="ECO:0000313" key="2">
    <source>
        <dbReference type="Proteomes" id="UP000245670"/>
    </source>
</evidence>
<name>A0A2U2JDP8_9FLAO</name>
<organism evidence="1 2">
    <name type="scientific">Polaribacter aquimarinus</name>
    <dbReference type="NCBI Taxonomy" id="2100726"/>
    <lineage>
        <taxon>Bacteria</taxon>
        <taxon>Pseudomonadati</taxon>
        <taxon>Bacteroidota</taxon>
        <taxon>Flavobacteriia</taxon>
        <taxon>Flavobacteriales</taxon>
        <taxon>Flavobacteriaceae</taxon>
    </lineage>
</organism>
<dbReference type="InterPro" id="IPR012545">
    <property type="entry name" value="DUF1697"/>
</dbReference>
<reference evidence="1 2" key="1">
    <citation type="submission" date="2018-05" db="EMBL/GenBank/DDBJ databases">
        <title>Polaribacter aquimarinus sp. nov., isolated from sediment in a sediment of sea.</title>
        <authorList>
            <person name="Lu D."/>
        </authorList>
    </citation>
    <scope>NUCLEOTIDE SEQUENCE [LARGE SCALE GENOMIC DNA]</scope>
    <source>
        <strain evidence="1 2">ZY113</strain>
    </source>
</reference>
<dbReference type="PIRSF" id="PIRSF008502">
    <property type="entry name" value="UCP008502"/>
    <property type="match status" value="1"/>
</dbReference>
<dbReference type="Gene3D" id="3.30.70.1280">
    <property type="entry name" value="SP0830-like domains"/>
    <property type="match status" value="1"/>
</dbReference>
<dbReference type="RefSeq" id="WP_109403386.1">
    <property type="nucleotide sequence ID" value="NZ_QFFG01000001.1"/>
</dbReference>
<dbReference type="OrthoDB" id="9806494at2"/>
<evidence type="ECO:0000313" key="1">
    <source>
        <dbReference type="EMBL" id="PWG06470.1"/>
    </source>
</evidence>
<dbReference type="PANTHER" id="PTHR36439:SF1">
    <property type="entry name" value="DUF1697 DOMAIN-CONTAINING PROTEIN"/>
    <property type="match status" value="1"/>
</dbReference>